<keyword evidence="6 9" id="KW-0949">S-adenosyl-L-methionine</keyword>
<evidence type="ECO:0000256" key="7">
    <source>
        <dbReference type="ARBA" id="ARBA00025330"/>
    </source>
</evidence>
<evidence type="ECO:0000313" key="10">
    <source>
        <dbReference type="EMBL" id="AFD00741.1"/>
    </source>
</evidence>
<dbReference type="GO" id="GO:0004719">
    <property type="term" value="F:protein-L-isoaspartate (D-aspartate) O-methyltransferase activity"/>
    <property type="evidence" value="ECO:0007669"/>
    <property type="project" value="UniProtKB-UniRule"/>
</dbReference>
<dbReference type="FunFam" id="3.40.50.150:FF:000010">
    <property type="entry name" value="Protein-L-isoaspartate O-methyltransferase"/>
    <property type="match status" value="1"/>
</dbReference>
<dbReference type="HAMAP" id="MF_00090">
    <property type="entry name" value="PIMT"/>
    <property type="match status" value="1"/>
</dbReference>
<evidence type="ECO:0000256" key="6">
    <source>
        <dbReference type="ARBA" id="ARBA00022691"/>
    </source>
</evidence>
<evidence type="ECO:0000256" key="8">
    <source>
        <dbReference type="ARBA" id="ARBA00029295"/>
    </source>
</evidence>
<organism evidence="10 11">
    <name type="scientific">Methanocella conradii (strain DSM 24694 / JCM 17849 / CGMCC 1.5162 / HZ254)</name>
    <dbReference type="NCBI Taxonomy" id="1041930"/>
    <lineage>
        <taxon>Archaea</taxon>
        <taxon>Methanobacteriati</taxon>
        <taxon>Methanobacteriota</taxon>
        <taxon>Stenosarchaea group</taxon>
        <taxon>Methanomicrobia</taxon>
        <taxon>Methanocellales</taxon>
        <taxon>Methanocellaceae</taxon>
        <taxon>Methanocella</taxon>
    </lineage>
</organism>
<evidence type="ECO:0000313" key="11">
    <source>
        <dbReference type="Proteomes" id="UP000005233"/>
    </source>
</evidence>
<dbReference type="HOGENOM" id="CLU_055432_2_0_2"/>
<dbReference type="Gene3D" id="3.40.50.150">
    <property type="entry name" value="Vaccinia Virus protein VP39"/>
    <property type="match status" value="1"/>
</dbReference>
<gene>
    <name evidence="9 10" type="primary">pcm</name>
    <name evidence="10" type="ordered locus">Mtc_2001</name>
</gene>
<keyword evidence="4 9" id="KW-0489">Methyltransferase</keyword>
<evidence type="ECO:0000256" key="2">
    <source>
        <dbReference type="ARBA" id="ARBA00005369"/>
    </source>
</evidence>
<keyword evidence="5 9" id="KW-0808">Transferase</keyword>
<comment type="similarity">
    <text evidence="2 9">Belongs to the methyltransferase superfamily. L-isoaspartyl/D-aspartyl protein methyltransferase family.</text>
</comment>
<dbReference type="PANTHER" id="PTHR11579:SF0">
    <property type="entry name" value="PROTEIN-L-ISOASPARTATE(D-ASPARTATE) O-METHYLTRANSFERASE"/>
    <property type="match status" value="1"/>
</dbReference>
<dbReference type="STRING" id="1041930.Mtc_2001"/>
<dbReference type="NCBIfam" id="TIGR00080">
    <property type="entry name" value="pimt"/>
    <property type="match status" value="1"/>
</dbReference>
<dbReference type="CDD" id="cd02440">
    <property type="entry name" value="AdoMet_MTases"/>
    <property type="match status" value="1"/>
</dbReference>
<evidence type="ECO:0000256" key="4">
    <source>
        <dbReference type="ARBA" id="ARBA00022603"/>
    </source>
</evidence>
<dbReference type="EC" id="2.1.1.77" evidence="9"/>
<name>H8I694_METCZ</name>
<dbReference type="InterPro" id="IPR000682">
    <property type="entry name" value="PCMT"/>
</dbReference>
<dbReference type="EMBL" id="CP003243">
    <property type="protein sequence ID" value="AFD00741.1"/>
    <property type="molecule type" value="Genomic_DNA"/>
</dbReference>
<dbReference type="NCBIfam" id="NF001453">
    <property type="entry name" value="PRK00312.1"/>
    <property type="match status" value="1"/>
</dbReference>
<keyword evidence="11" id="KW-1185">Reference proteome</keyword>
<comment type="catalytic activity">
    <reaction evidence="8 9">
        <text>[protein]-L-isoaspartate + S-adenosyl-L-methionine = [protein]-L-isoaspartate alpha-methyl ester + S-adenosyl-L-homocysteine</text>
        <dbReference type="Rhea" id="RHEA:12705"/>
        <dbReference type="Rhea" id="RHEA-COMP:12143"/>
        <dbReference type="Rhea" id="RHEA-COMP:12144"/>
        <dbReference type="ChEBI" id="CHEBI:57856"/>
        <dbReference type="ChEBI" id="CHEBI:59789"/>
        <dbReference type="ChEBI" id="CHEBI:90596"/>
        <dbReference type="ChEBI" id="CHEBI:90598"/>
        <dbReference type="EC" id="2.1.1.77"/>
    </reaction>
</comment>
<evidence type="ECO:0000256" key="3">
    <source>
        <dbReference type="ARBA" id="ARBA00022490"/>
    </source>
</evidence>
<proteinExistence type="inferred from homology"/>
<comment type="subcellular location">
    <subcellularLocation>
        <location evidence="1 9">Cytoplasm</location>
    </subcellularLocation>
</comment>
<feature type="active site" evidence="9">
    <location>
        <position position="37"/>
    </location>
</feature>
<evidence type="ECO:0000256" key="9">
    <source>
        <dbReference type="HAMAP-Rule" id="MF_00090"/>
    </source>
</evidence>
<dbReference type="GO" id="GO:0032259">
    <property type="term" value="P:methylation"/>
    <property type="evidence" value="ECO:0007669"/>
    <property type="project" value="UniProtKB-KW"/>
</dbReference>
<dbReference type="SUPFAM" id="SSF53335">
    <property type="entry name" value="S-adenosyl-L-methionine-dependent methyltransferases"/>
    <property type="match status" value="1"/>
</dbReference>
<dbReference type="PROSITE" id="PS01279">
    <property type="entry name" value="PCMT"/>
    <property type="match status" value="1"/>
</dbReference>
<dbReference type="eggNOG" id="arCOG00976">
    <property type="taxonomic scope" value="Archaea"/>
</dbReference>
<dbReference type="GO" id="GO:0030091">
    <property type="term" value="P:protein repair"/>
    <property type="evidence" value="ECO:0007669"/>
    <property type="project" value="UniProtKB-UniRule"/>
</dbReference>
<evidence type="ECO:0000256" key="1">
    <source>
        <dbReference type="ARBA" id="ARBA00004496"/>
    </source>
</evidence>
<keyword evidence="3 9" id="KW-0963">Cytoplasm</keyword>
<comment type="function">
    <text evidence="7 9">Catalyzes the methyl esterification of L-isoaspartyl residues in peptides and proteins that result from spontaneous decomposition of normal L-aspartyl and L-asparaginyl residues. It plays a role in the repair and/or degradation of damaged proteins.</text>
</comment>
<dbReference type="PANTHER" id="PTHR11579">
    <property type="entry name" value="PROTEIN-L-ISOASPARTATE O-METHYLTRANSFERASE"/>
    <property type="match status" value="1"/>
</dbReference>
<dbReference type="AlphaFoldDB" id="H8I694"/>
<dbReference type="Proteomes" id="UP000005233">
    <property type="component" value="Chromosome"/>
</dbReference>
<evidence type="ECO:0000256" key="5">
    <source>
        <dbReference type="ARBA" id="ARBA00022679"/>
    </source>
</evidence>
<accession>H8I694</accession>
<dbReference type="KEGG" id="mez:Mtc_2001"/>
<reference evidence="10 11" key="1">
    <citation type="journal article" date="2012" name="J. Bacteriol.">
        <title>Complete genome sequence of a thermophilic methanogen, Methanocella conradii HZ254, isolated from Chinese rice field soil.</title>
        <authorList>
            <person name="Lu Z."/>
            <person name="Lu Y."/>
        </authorList>
    </citation>
    <scope>NUCLEOTIDE SEQUENCE [LARGE SCALE GENOMIC DNA]</scope>
    <source>
        <strain evidence="11">DSM 24694 / JCM 17849 / CGMCC 1.5162 / HZ254</strain>
    </source>
</reference>
<dbReference type="GO" id="GO:0005737">
    <property type="term" value="C:cytoplasm"/>
    <property type="evidence" value="ECO:0007669"/>
    <property type="project" value="UniProtKB-SubCell"/>
</dbReference>
<dbReference type="InterPro" id="IPR029063">
    <property type="entry name" value="SAM-dependent_MTases_sf"/>
</dbReference>
<sequence>MLDAMAKAPRHRFVPKEMELYAYDDVPLPIGEGQTISAPSMVAIMCDVLDIKEGNSVLEVGTGLGYHAAVMSILAGPGKVYTIERKAGLAERARRILKELGFNNVEVFIGDGSEGLPQYAPFDRISVACAAPEIPDPLVRQLKDGGKMVIPIGQYYQDLYLVEKCGDQVNTYNKGGVAFVPLVGKYGFK</sequence>
<dbReference type="Pfam" id="PF01135">
    <property type="entry name" value="PCMT"/>
    <property type="match status" value="1"/>
</dbReference>
<protein>
    <recommendedName>
        <fullName evidence="9">Protein-L-isoaspartate O-methyltransferase</fullName>
        <ecNumber evidence="9">2.1.1.77</ecNumber>
    </recommendedName>
    <alternativeName>
        <fullName evidence="9">L-isoaspartyl protein carboxyl methyltransferase</fullName>
    </alternativeName>
    <alternativeName>
        <fullName evidence="9">Protein L-isoaspartyl methyltransferase</fullName>
    </alternativeName>
    <alternativeName>
        <fullName evidence="9">Protein-beta-aspartate methyltransferase</fullName>
        <shortName evidence="9">PIMT</shortName>
    </alternativeName>
</protein>